<sequence length="402" mass="47567">MKKILYFIIPVFIGVVFAFGLNEFLNKEINDLFKSKNLIPLKNEYASNIKDKGVLLNNELLTQDDIMMLGSSELAHTIKDQHPTNYFNTNRSKNNLFTVGRPYDLDLQQTLTLGSTDYNIKNKKVVMLISMQPFLRKDGIKPKNFQTLFSPSQFYKFLDNPMISEENKNIMVKRVYNLLRKNEDYLSERIYAKLYNNDSYLGTIGNIALYPYFEIRKSMVKLKEKGELYLKLRTLPDKDEDVRIGKSIDWKMEENQAIEEAKKRTKGNKYKVDYSYYEFMLKELPKMKNAYSSIDLLKSTELDDYKQFLNICSDLKIKPTIVMLTNAKWYYDYTGLTEEKRFKLYNTVEKLAEEKGFKVINLKDKETTDYYLRDIMHLGTKGWVDVSEKIYKEYNQEQIFNK</sequence>
<proteinExistence type="inferred from homology"/>
<gene>
    <name evidence="2" type="primary">dltD</name>
    <name evidence="2" type="ORF">K5V21_00315</name>
</gene>
<accession>A0ABS7KSW3</accession>
<dbReference type="EMBL" id="JAIKTU010000001">
    <property type="protein sequence ID" value="MBY0753886.1"/>
    <property type="molecule type" value="Genomic_DNA"/>
</dbReference>
<dbReference type="PANTHER" id="PTHR40039">
    <property type="entry name" value="PROTEIN DLTD"/>
    <property type="match status" value="1"/>
</dbReference>
<comment type="pathway">
    <text evidence="1">Cell wall biogenesis; lipoteichoic acid biosynthesis.</text>
</comment>
<dbReference type="PIRSF" id="PIRSF021438">
    <property type="entry name" value="DltD"/>
    <property type="match status" value="1"/>
</dbReference>
<keyword evidence="1" id="KW-0472">Membrane</keyword>
<comment type="caution">
    <text evidence="2">The sequence shown here is derived from an EMBL/GenBank/DDBJ whole genome shotgun (WGS) entry which is preliminary data.</text>
</comment>
<dbReference type="SUPFAM" id="SSF52266">
    <property type="entry name" value="SGNH hydrolase"/>
    <property type="match status" value="1"/>
</dbReference>
<dbReference type="NCBIfam" id="TIGR04092">
    <property type="entry name" value="LTA_DltD"/>
    <property type="match status" value="1"/>
</dbReference>
<dbReference type="RefSeq" id="WP_221858236.1">
    <property type="nucleotide sequence ID" value="NZ_JAIKTU010000001.1"/>
</dbReference>
<dbReference type="InterPro" id="IPR023896">
    <property type="entry name" value="LTA_DltD"/>
</dbReference>
<dbReference type="PANTHER" id="PTHR40039:SF1">
    <property type="entry name" value="PROTEIN DLTD"/>
    <property type="match status" value="1"/>
</dbReference>
<evidence type="ECO:0000313" key="3">
    <source>
        <dbReference type="Proteomes" id="UP001299068"/>
    </source>
</evidence>
<name>A0ABS7KSW3_CLOSR</name>
<comment type="similarity">
    <text evidence="1">Belongs to the DltD family.</text>
</comment>
<keyword evidence="1" id="KW-1003">Cell membrane</keyword>
<keyword evidence="3" id="KW-1185">Reference proteome</keyword>
<evidence type="ECO:0000256" key="1">
    <source>
        <dbReference type="PIRNR" id="PIRNR021438"/>
    </source>
</evidence>
<dbReference type="Proteomes" id="UP001299068">
    <property type="component" value="Unassembled WGS sequence"/>
</dbReference>
<dbReference type="InterPro" id="IPR006998">
    <property type="entry name" value="DltD"/>
</dbReference>
<protein>
    <recommendedName>
        <fullName evidence="1">Protein DltD</fullName>
    </recommendedName>
</protein>
<dbReference type="Pfam" id="PF04914">
    <property type="entry name" value="DltD"/>
    <property type="match status" value="1"/>
</dbReference>
<reference evidence="2 3" key="1">
    <citation type="journal article" date="2021" name="Cell Host Microbe">
        <title>in vivo commensal control of Clostridioides difficile virulence.</title>
        <authorList>
            <person name="Girinathan B.P."/>
            <person name="Dibenedetto N."/>
            <person name="Worley J.N."/>
            <person name="Peltier J."/>
            <person name="Arrieta-Ortiz M.L."/>
            <person name="Rupa Christinal Immanuel S."/>
            <person name="Lavin R."/>
            <person name="Delaney M.L."/>
            <person name="Cummins C."/>
            <person name="Hoffmann M."/>
            <person name="Luo Y."/>
            <person name="Gonzalez-Escalona N."/>
            <person name="Allard M."/>
            <person name="Onderdonk A.B."/>
            <person name="Gerber G.K."/>
            <person name="Sonenshein A.L."/>
            <person name="Baliga N."/>
            <person name="Dupuy B."/>
            <person name="Bry L."/>
        </authorList>
    </citation>
    <scope>NUCLEOTIDE SEQUENCE [LARGE SCALE GENOMIC DNA]</scope>
    <source>
        <strain evidence="2 3">DSM 599</strain>
    </source>
</reference>
<evidence type="ECO:0000313" key="2">
    <source>
        <dbReference type="EMBL" id="MBY0753886.1"/>
    </source>
</evidence>
<organism evidence="2 3">
    <name type="scientific">Clostridium sardiniense</name>
    <name type="common">Clostridium absonum</name>
    <dbReference type="NCBI Taxonomy" id="29369"/>
    <lineage>
        <taxon>Bacteria</taxon>
        <taxon>Bacillati</taxon>
        <taxon>Bacillota</taxon>
        <taxon>Clostridia</taxon>
        <taxon>Eubacteriales</taxon>
        <taxon>Clostridiaceae</taxon>
        <taxon>Clostridium</taxon>
    </lineage>
</organism>